<protein>
    <recommendedName>
        <fullName evidence="7">FYVE-type domain-containing protein</fullName>
    </recommendedName>
</protein>
<proteinExistence type="predicted"/>
<feature type="coiled-coil region" evidence="5">
    <location>
        <begin position="760"/>
        <end position="906"/>
    </location>
</feature>
<dbReference type="PROSITE" id="PS50178">
    <property type="entry name" value="ZF_FYVE"/>
    <property type="match status" value="1"/>
</dbReference>
<keyword evidence="2 4" id="KW-0863">Zinc-finger</keyword>
<evidence type="ECO:0000256" key="6">
    <source>
        <dbReference type="SAM" id="MobiDB-lite"/>
    </source>
</evidence>
<dbReference type="CDD" id="cd00065">
    <property type="entry name" value="FYVE_like_SF"/>
    <property type="match status" value="1"/>
</dbReference>
<dbReference type="Proteomes" id="UP000692954">
    <property type="component" value="Unassembled WGS sequence"/>
</dbReference>
<keyword evidence="1" id="KW-0479">Metal-binding</keyword>
<feature type="domain" description="FYVE-type" evidence="7">
    <location>
        <begin position="17"/>
        <end position="77"/>
    </location>
</feature>
<dbReference type="EMBL" id="CAJJDN010000015">
    <property type="protein sequence ID" value="CAD8061739.1"/>
    <property type="molecule type" value="Genomic_DNA"/>
</dbReference>
<dbReference type="OrthoDB" id="2352506at2759"/>
<keyword evidence="9" id="KW-1185">Reference proteome</keyword>
<feature type="coiled-coil region" evidence="5">
    <location>
        <begin position="970"/>
        <end position="1319"/>
    </location>
</feature>
<comment type="caution">
    <text evidence="8">The sequence shown here is derived from an EMBL/GenBank/DDBJ whole genome shotgun (WGS) entry which is preliminary data.</text>
</comment>
<organism evidence="8 9">
    <name type="scientific">Paramecium sonneborni</name>
    <dbReference type="NCBI Taxonomy" id="65129"/>
    <lineage>
        <taxon>Eukaryota</taxon>
        <taxon>Sar</taxon>
        <taxon>Alveolata</taxon>
        <taxon>Ciliophora</taxon>
        <taxon>Intramacronucleata</taxon>
        <taxon>Oligohymenophorea</taxon>
        <taxon>Peniculida</taxon>
        <taxon>Parameciidae</taxon>
        <taxon>Paramecium</taxon>
    </lineage>
</organism>
<dbReference type="GO" id="GO:0008270">
    <property type="term" value="F:zinc ion binding"/>
    <property type="evidence" value="ECO:0007669"/>
    <property type="project" value="UniProtKB-KW"/>
</dbReference>
<feature type="coiled-coil region" evidence="5">
    <location>
        <begin position="1671"/>
        <end position="1705"/>
    </location>
</feature>
<evidence type="ECO:0000313" key="8">
    <source>
        <dbReference type="EMBL" id="CAD8061739.1"/>
    </source>
</evidence>
<evidence type="ECO:0000313" key="9">
    <source>
        <dbReference type="Proteomes" id="UP000692954"/>
    </source>
</evidence>
<evidence type="ECO:0000256" key="1">
    <source>
        <dbReference type="ARBA" id="ARBA00022723"/>
    </source>
</evidence>
<feature type="coiled-coil region" evidence="5">
    <location>
        <begin position="384"/>
        <end position="436"/>
    </location>
</feature>
<feature type="region of interest" description="Disordered" evidence="6">
    <location>
        <begin position="1644"/>
        <end position="1666"/>
    </location>
</feature>
<keyword evidence="3" id="KW-0862">Zinc</keyword>
<gene>
    <name evidence="8" type="ORF">PSON_ATCC_30995.1.T0150484</name>
</gene>
<evidence type="ECO:0000256" key="4">
    <source>
        <dbReference type="PROSITE-ProRule" id="PRU00091"/>
    </source>
</evidence>
<evidence type="ECO:0000256" key="3">
    <source>
        <dbReference type="ARBA" id="ARBA00022833"/>
    </source>
</evidence>
<accession>A0A8S1L288</accession>
<keyword evidence="5" id="KW-0175">Coiled coil</keyword>
<evidence type="ECO:0000259" key="7">
    <source>
        <dbReference type="PROSITE" id="PS50178"/>
    </source>
</evidence>
<evidence type="ECO:0000256" key="2">
    <source>
        <dbReference type="ARBA" id="ARBA00022771"/>
    </source>
</evidence>
<evidence type="ECO:0000256" key="5">
    <source>
        <dbReference type="SAM" id="Coils"/>
    </source>
</evidence>
<reference evidence="8" key="1">
    <citation type="submission" date="2021-01" db="EMBL/GenBank/DDBJ databases">
        <authorList>
            <consortium name="Genoscope - CEA"/>
            <person name="William W."/>
        </authorList>
    </citation>
    <scope>NUCLEOTIDE SEQUENCE</scope>
</reference>
<feature type="coiled-coil region" evidence="5">
    <location>
        <begin position="488"/>
        <end position="688"/>
    </location>
</feature>
<dbReference type="InterPro" id="IPR017455">
    <property type="entry name" value="Znf_FYVE-rel"/>
</dbReference>
<name>A0A8S1L288_9CILI</name>
<sequence length="1934" mass="228313">MKKTQSLFKRVIISTERGKYKACQVCQKKFGTEHQCKRCKRAVCDKCSSYKGRVFTESGQEEKAFHRQCKVCKEESDSIKKFVDSNRTQFLQDTKAIEWLKQFGVTKEQAKAEYLQAQSKISQSEQSEVRKLKNNLNIAFAEIPGVFNYSFREFIYYVIKENEYETLKQVTGRVLETFLSNYHEVGFSPDLIMLTVFFLCFGTESSAFSLLNIFFAEIIQANLYPSNIMSYDNGEDIDRVVLVLSSSFKMQQQDKPLITNFLKSRLIKYQQCFTINMLQFESTYYVIDSLYSLQQKAQDEFIKFIASAMSQNIGDVKANQLHIEEIEVILLRQVKYSMIEEGYFKTKSVQFSPYVKTMSRSQITSRFSSVIQDSTSSNMDFDRVTILQKIVDNQKEEIAKLNSQITGTELVRKRTVQLKQKDQNNIQNDLKQVEDEDLVFSNLRRKTLHLLNQEEVNEDVAILTDYINKLEEVLILKHRVVKDQNIKILEIQEKNQILFEEIQKLKKEVQLSEVKFIDQTKITHQIEKEVNEKSRIIDEYKKKNKELQDNLISAQNENNKYKIQLLEVRALEGTQAISDGFKQNTYQREVQSLQDETARLKKQISELENQILEQNSKSSDQNETRKLQIQITQLEQSKFLINAQLSQREATITQLQRQIQGLLDESSIKSESDQIIQEKKKNAELQLQISNYLNSEKVWKSKFSDIEHKLKEQVLINQELKTKVNSSNSSITITKDENERSYQRIREQLQLELEAKTALTKQLFQQIEELSIKLNQERTKFQNLQIDYDQLLEQTNFRQNRSQTIQQQNQQKDQRIQEFSAQIEQLQLELSKAKSQQTQLSTMHQNLQDNFKAAEMKIVELEHSKRMYDRTIQEKVELITSYETKIKELNTQKAQLDDQLTESLKKQSDYRVQLEGIQFQVGNKGREQESLKQKIEEQELIILGYKEMIHKVKESNEYEQNEKSILGNEQENLKKQLHMKEEQIKSKQEQINSLNEQMRSLNEKVSNLEQQRTLQLKQVKHLEDSLNSKEREHMTEVSKLISERDLSKQRVNDSEAQILKLQQNDKKLKNEISNLNEELQQQLLTQEQLNRQIKDYEIQQNSSREMSLENNKVQQIRLEKLEQQNQNMNIKIEAQGQEIKSYIAKIEEQLTTITELKFKVQDEESQRKAKEKQANDKIQQIGLLENQLVKIQEKYNQCNRQLQEIQNQYDDLKKKHDFESNNMQSLQSKSIEYNSLQQRYIDQSQKISSLEKQLLDYNEISDQYQKQKRELQSLTDLLDSKLATIIAHETKIIDLTNQLKESNQQLQQVRRENHEIMQKRAQDMQAMAQLKQIEVENGELKQQVYSHEATIQNQEALLSVLKGNQLNLEQSQMKLKIDYQHLEEKYNEKLQDLDEKSKTLINLQNKFDSLNYRVSQYEENLRIIEEQRDDYQSKYELALQELDIYKGKDKEINQMATNKIELQEQMHSIQKKNKILERELQVAQNGLQSKESDILQLQHTIQKKEQQITTLEGAIVKLKSDLSNSKNSYEQLQLELTEMNSEQTSSGELFSQVKKLTSDNLNKNTQIDQLKLQINELQDKNRNLEKQYNKLRGDAFVGNTVNSDSFELRQRLEELESQFNKSQFTIKQKDQQIQELKYQLENQNQQTVPQKEKQNNKQQKNHTNDTDNMKIQEYQFIIEQQTEEIENLKRNSQGLGEELTELLTQIVSVFLKKKIKKDQLTIATVLDQIKVFQKENKSLTIREEDDEQVVLQKLQQYRGDYINFRFRVEQNLTRITVLKQQMLQVISEAKIFGKKKDVDKNMDVENLVMYLKLLLDSQAVQYSNQLQLCQQYEAELKSYQNNTSPQGQIIQQVKELLSKAPFLTQQQIYQFTEPKVSIKLRKDQDQEDARLLLEARNQQIQWLKNLINEKQDQLAVMNTYLTNLKQLMDKYHLK</sequence>